<name>W1WY11_9ZZZZ</name>
<dbReference type="AlphaFoldDB" id="W1WY11"/>
<evidence type="ECO:0000313" key="1">
    <source>
        <dbReference type="EMBL" id="ETJ22791.1"/>
    </source>
</evidence>
<accession>W1WY11</accession>
<dbReference type="EMBL" id="AZMM01018211">
    <property type="protein sequence ID" value="ETJ22791.1"/>
    <property type="molecule type" value="Genomic_DNA"/>
</dbReference>
<reference evidence="1" key="1">
    <citation type="submission" date="2013-12" db="EMBL/GenBank/DDBJ databases">
        <title>A Varibaculum cambriense genome reconstructed from a premature infant gut community with otherwise low bacterial novelty that shifts toward anaerobic metabolism during the third week of life.</title>
        <authorList>
            <person name="Brown C.T."/>
            <person name="Sharon I."/>
            <person name="Thomas B.C."/>
            <person name="Castelle C.J."/>
            <person name="Morowitz M.J."/>
            <person name="Banfield J.F."/>
        </authorList>
    </citation>
    <scope>NUCLEOTIDE SEQUENCE</scope>
</reference>
<comment type="caution">
    <text evidence="1">The sequence shown here is derived from an EMBL/GenBank/DDBJ whole genome shotgun (WGS) entry which is preliminary data.</text>
</comment>
<gene>
    <name evidence="1" type="ORF">Q604_UNBC18211G0002</name>
</gene>
<sequence>MFKLTSKLALSNLKQNRKLYYPF</sequence>
<protein>
    <submittedName>
        <fullName evidence="1">Uncharacterized protein</fullName>
    </submittedName>
</protein>
<feature type="non-terminal residue" evidence="1">
    <location>
        <position position="23"/>
    </location>
</feature>
<proteinExistence type="predicted"/>
<organism evidence="1">
    <name type="scientific">human gut metagenome</name>
    <dbReference type="NCBI Taxonomy" id="408170"/>
    <lineage>
        <taxon>unclassified sequences</taxon>
        <taxon>metagenomes</taxon>
        <taxon>organismal metagenomes</taxon>
    </lineage>
</organism>